<dbReference type="Gene3D" id="3.40.50.1820">
    <property type="entry name" value="alpha/beta hydrolase"/>
    <property type="match status" value="1"/>
</dbReference>
<evidence type="ECO:0000313" key="4">
    <source>
        <dbReference type="EMBL" id="GGB87704.1"/>
    </source>
</evidence>
<reference evidence="7" key="2">
    <citation type="journal article" date="2019" name="Int. J. Syst. Evol. Microbiol.">
        <title>The Global Catalogue of Microorganisms (GCM) 10K type strain sequencing project: providing services to taxonomists for standard genome sequencing and annotation.</title>
        <authorList>
            <consortium name="The Broad Institute Genomics Platform"/>
            <consortium name="The Broad Institute Genome Sequencing Center for Infectious Disease"/>
            <person name="Wu L."/>
            <person name="Ma J."/>
        </authorList>
    </citation>
    <scope>NUCLEOTIDE SEQUENCE [LARGE SCALE GENOMIC DNA]</scope>
    <source>
        <strain evidence="7">CGMCC 1.15931</strain>
    </source>
</reference>
<reference evidence="5 6" key="3">
    <citation type="submission" date="2019-11" db="EMBL/GenBank/DDBJ databases">
        <title>Type strains purchased from KCTC, JCM and DSMZ.</title>
        <authorList>
            <person name="Lu H."/>
        </authorList>
    </citation>
    <scope>NUCLEOTIDE SEQUENCE [LARGE SCALE GENOMIC DNA]</scope>
    <source>
        <strain evidence="5 6">KCTC 52429</strain>
    </source>
</reference>
<sequence length="399" mass="42930">MRSHLVHARQLVIAAIAAALACVLAPSGHAAPVGALPLDARLNEQIITVPAGAALNVQLETTVYRPSGPGPFPLLIINHGKSPGDPKAQGRDRFVYMAAQFVKRGYAVLVPMRTGFARSTGTYTDFGCNMKANGYQQAGDIADVVSWARAQSWIDGEHIVIAGQSYGGLASLALSTQDLPGVRGVMNFAGGLKVHGGSCDWQQALVNAFGEYGRKNRIETLWMYGANDSYFNPQLVGRLYDAFNSNGGRVDLVAYGAFKHDAHTMLGSRDGQPVWLPEVERFLQKVGMPTEQVYAVAEPAPQPATNFAALDDVAAVPFLPERGRQQYRAFLGKQMPRAFAVSPSGAWGWAEEGESVNERALAACQSGSRQPCKLYSVDDYVVWTDTPDPANNSATGRTE</sequence>
<evidence type="ECO:0000256" key="2">
    <source>
        <dbReference type="SAM" id="SignalP"/>
    </source>
</evidence>
<evidence type="ECO:0000256" key="1">
    <source>
        <dbReference type="ARBA" id="ARBA00022801"/>
    </source>
</evidence>
<dbReference type="OrthoDB" id="8564128at2"/>
<organism evidence="5 6">
    <name type="scientific">Pseudoduganella buxea</name>
    <dbReference type="NCBI Taxonomy" id="1949069"/>
    <lineage>
        <taxon>Bacteria</taxon>
        <taxon>Pseudomonadati</taxon>
        <taxon>Pseudomonadota</taxon>
        <taxon>Betaproteobacteria</taxon>
        <taxon>Burkholderiales</taxon>
        <taxon>Oxalobacteraceae</taxon>
        <taxon>Telluria group</taxon>
        <taxon>Pseudoduganella</taxon>
    </lineage>
</organism>
<dbReference type="InterPro" id="IPR050261">
    <property type="entry name" value="FrsA_esterase"/>
</dbReference>
<dbReference type="Proteomes" id="UP000622638">
    <property type="component" value="Unassembled WGS sequence"/>
</dbReference>
<feature type="domain" description="Xaa-Pro dipeptidyl-peptidase-like" evidence="3">
    <location>
        <begin position="57"/>
        <end position="191"/>
    </location>
</feature>
<name>A0A6I3SYG1_9BURK</name>
<dbReference type="PROSITE" id="PS51257">
    <property type="entry name" value="PROKAR_LIPOPROTEIN"/>
    <property type="match status" value="1"/>
</dbReference>
<keyword evidence="2" id="KW-0732">Signal</keyword>
<dbReference type="GO" id="GO:0052689">
    <property type="term" value="F:carboxylic ester hydrolase activity"/>
    <property type="evidence" value="ECO:0007669"/>
    <property type="project" value="UniProtKB-ARBA"/>
</dbReference>
<keyword evidence="7" id="KW-1185">Reference proteome</keyword>
<proteinExistence type="predicted"/>
<dbReference type="InterPro" id="IPR000383">
    <property type="entry name" value="Xaa-Pro-like_dom"/>
</dbReference>
<dbReference type="PANTHER" id="PTHR22946">
    <property type="entry name" value="DIENELACTONE HYDROLASE DOMAIN-CONTAINING PROTEIN-RELATED"/>
    <property type="match status" value="1"/>
</dbReference>
<dbReference type="InterPro" id="IPR029058">
    <property type="entry name" value="AB_hydrolase_fold"/>
</dbReference>
<feature type="signal peptide" evidence="2">
    <location>
        <begin position="1"/>
        <end position="30"/>
    </location>
</feature>
<evidence type="ECO:0000313" key="5">
    <source>
        <dbReference type="EMBL" id="MTV54290.1"/>
    </source>
</evidence>
<evidence type="ECO:0000259" key="3">
    <source>
        <dbReference type="Pfam" id="PF02129"/>
    </source>
</evidence>
<reference evidence="4" key="4">
    <citation type="submission" date="2024-05" db="EMBL/GenBank/DDBJ databases">
        <authorList>
            <person name="Sun Q."/>
            <person name="Zhou Y."/>
        </authorList>
    </citation>
    <scope>NUCLEOTIDE SEQUENCE</scope>
    <source>
        <strain evidence="4">CGMCC 1.15931</strain>
    </source>
</reference>
<reference evidence="4" key="1">
    <citation type="journal article" date="2014" name="Int. J. Syst. Evol. Microbiol.">
        <title>Complete genome of a new Firmicutes species belonging to the dominant human colonic microbiota ('Ruminococcus bicirculans') reveals two chromosomes and a selective capacity to utilize plant glucans.</title>
        <authorList>
            <consortium name="NISC Comparative Sequencing Program"/>
            <person name="Wegmann U."/>
            <person name="Louis P."/>
            <person name="Goesmann A."/>
            <person name="Henrissat B."/>
            <person name="Duncan S.H."/>
            <person name="Flint H.J."/>
        </authorList>
    </citation>
    <scope>NUCLEOTIDE SEQUENCE</scope>
    <source>
        <strain evidence="4">CGMCC 1.15931</strain>
    </source>
</reference>
<dbReference type="PANTHER" id="PTHR22946:SF9">
    <property type="entry name" value="POLYKETIDE TRANSFERASE AF380"/>
    <property type="match status" value="1"/>
</dbReference>
<dbReference type="AlphaFoldDB" id="A0A6I3SYG1"/>
<dbReference type="Proteomes" id="UP000430634">
    <property type="component" value="Unassembled WGS sequence"/>
</dbReference>
<feature type="chain" id="PRO_5026197027" evidence="2">
    <location>
        <begin position="31"/>
        <end position="399"/>
    </location>
</feature>
<dbReference type="EMBL" id="BMKG01000002">
    <property type="protein sequence ID" value="GGB87704.1"/>
    <property type="molecule type" value="Genomic_DNA"/>
</dbReference>
<evidence type="ECO:0000313" key="7">
    <source>
        <dbReference type="Proteomes" id="UP000622638"/>
    </source>
</evidence>
<dbReference type="EMBL" id="WNKZ01000047">
    <property type="protein sequence ID" value="MTV54290.1"/>
    <property type="molecule type" value="Genomic_DNA"/>
</dbReference>
<dbReference type="SUPFAM" id="SSF53474">
    <property type="entry name" value="alpha/beta-Hydrolases"/>
    <property type="match status" value="1"/>
</dbReference>
<keyword evidence="1" id="KW-0378">Hydrolase</keyword>
<comment type="caution">
    <text evidence="5">The sequence shown here is derived from an EMBL/GenBank/DDBJ whole genome shotgun (WGS) entry which is preliminary data.</text>
</comment>
<protein>
    <submittedName>
        <fullName evidence="5">Prolyl oligopeptidase family serine peptidase</fullName>
    </submittedName>
</protein>
<evidence type="ECO:0000313" key="6">
    <source>
        <dbReference type="Proteomes" id="UP000430634"/>
    </source>
</evidence>
<dbReference type="Pfam" id="PF02129">
    <property type="entry name" value="Peptidase_S15"/>
    <property type="match status" value="1"/>
</dbReference>
<dbReference type="RefSeq" id="WP_155471587.1">
    <property type="nucleotide sequence ID" value="NZ_BMKG01000002.1"/>
</dbReference>
<gene>
    <name evidence="4" type="ORF">GCM10011572_07190</name>
    <name evidence="5" type="ORF">GM672_16285</name>
</gene>
<accession>A0A6I3SYG1</accession>